<proteinExistence type="predicted"/>
<feature type="region of interest" description="Disordered" evidence="1">
    <location>
        <begin position="385"/>
        <end position="420"/>
    </location>
</feature>
<feature type="compositionally biased region" description="Low complexity" evidence="1">
    <location>
        <begin position="386"/>
        <end position="398"/>
    </location>
</feature>
<organism evidence="2 3">
    <name type="scientific">Chlamydomonas eustigma</name>
    <dbReference type="NCBI Taxonomy" id="1157962"/>
    <lineage>
        <taxon>Eukaryota</taxon>
        <taxon>Viridiplantae</taxon>
        <taxon>Chlorophyta</taxon>
        <taxon>core chlorophytes</taxon>
        <taxon>Chlorophyceae</taxon>
        <taxon>CS clade</taxon>
        <taxon>Chlamydomonadales</taxon>
        <taxon>Chlamydomonadaceae</taxon>
        <taxon>Chlamydomonas</taxon>
    </lineage>
</organism>
<gene>
    <name evidence="2" type="ORF">CEUSTIGMA_g9399.t1</name>
</gene>
<feature type="compositionally biased region" description="Polar residues" evidence="1">
    <location>
        <begin position="246"/>
        <end position="259"/>
    </location>
</feature>
<evidence type="ECO:0000313" key="2">
    <source>
        <dbReference type="EMBL" id="GAX81971.1"/>
    </source>
</evidence>
<protein>
    <submittedName>
        <fullName evidence="2">Uncharacterized protein</fullName>
    </submittedName>
</protein>
<dbReference type="EMBL" id="BEGY01000073">
    <property type="protein sequence ID" value="GAX81971.1"/>
    <property type="molecule type" value="Genomic_DNA"/>
</dbReference>
<reference evidence="2 3" key="1">
    <citation type="submission" date="2017-08" db="EMBL/GenBank/DDBJ databases">
        <title>Acidophilic green algal genome provides insights into adaptation to an acidic environment.</title>
        <authorList>
            <person name="Hirooka S."/>
            <person name="Hirose Y."/>
            <person name="Kanesaki Y."/>
            <person name="Higuchi S."/>
            <person name="Fujiwara T."/>
            <person name="Onuma R."/>
            <person name="Era A."/>
            <person name="Ohbayashi R."/>
            <person name="Uzuka A."/>
            <person name="Nozaki H."/>
            <person name="Yoshikawa H."/>
            <person name="Miyagishima S.Y."/>
        </authorList>
    </citation>
    <scope>NUCLEOTIDE SEQUENCE [LARGE SCALE GENOMIC DNA]</scope>
    <source>
        <strain evidence="2 3">NIES-2499</strain>
    </source>
</reference>
<feature type="region of interest" description="Disordered" evidence="1">
    <location>
        <begin position="240"/>
        <end position="289"/>
    </location>
</feature>
<name>A0A250XFX2_9CHLO</name>
<evidence type="ECO:0000313" key="3">
    <source>
        <dbReference type="Proteomes" id="UP000232323"/>
    </source>
</evidence>
<dbReference type="AlphaFoldDB" id="A0A250XFX2"/>
<comment type="caution">
    <text evidence="2">The sequence shown here is derived from an EMBL/GenBank/DDBJ whole genome shotgun (WGS) entry which is preliminary data.</text>
</comment>
<evidence type="ECO:0000256" key="1">
    <source>
        <dbReference type="SAM" id="MobiDB-lite"/>
    </source>
</evidence>
<accession>A0A250XFX2</accession>
<dbReference type="Proteomes" id="UP000232323">
    <property type="component" value="Unassembled WGS sequence"/>
</dbReference>
<sequence>MLAVISSQSAPYERLTSHAYDPITMFAYLSSDQHPALLKQEEYQQLDEHSISRMPADDVDSSVGTVQERNLVNVQDAPSVLANHERVAVAGWRDDGQQKGNGIKRWLANAVPYTTVSHAVDLKPRAANMNILSSIANVRSAQRGHIKLHYDGDVCCQEDYWQPKGSCQQGCQEVPLDVSSTTPSSTLSVISLHSFPSSIRINSSSARDALHPCQPSANLLPKSNLMRTAWASQEMSTDLIDLPPLQGSTSASQKPQSEGSMKVDTDVSQTGNKRPGFISLPSSPRAQDVEAQGNCTPEAMKKSSSPTALIKPLFKMLSGHFSKKSKEDDKSVGKKSVGSSILDAGLLMSSANAPRLSPKPDLANVKKKSSFLLTVPSLRESIGQASSTLSSPLTSPSPRAQLKGVRGQSDAGNSSSGIGKGLHLELEEEYEAALGSTFRRKALSLSYCYGEEDLNSQDK</sequence>
<keyword evidence="3" id="KW-1185">Reference proteome</keyword>